<dbReference type="SMART" id="SM00460">
    <property type="entry name" value="TGc"/>
    <property type="match status" value="1"/>
</dbReference>
<accession>A0ABY3C6F3</accession>
<dbReference type="RefSeq" id="WP_127029621.1">
    <property type="nucleotide sequence ID" value="NZ_RYFG02000117.1"/>
</dbReference>
<name>A0ABY3C6F3_9GAMM</name>
<dbReference type="InterPro" id="IPR038765">
    <property type="entry name" value="Papain-like_cys_pep_sf"/>
</dbReference>
<dbReference type="SUPFAM" id="SSF54001">
    <property type="entry name" value="Cysteine proteinases"/>
    <property type="match status" value="1"/>
</dbReference>
<organism evidence="2 3">
    <name type="scientific">Candidatus Methylobacter oryzae</name>
    <dbReference type="NCBI Taxonomy" id="2497749"/>
    <lineage>
        <taxon>Bacteria</taxon>
        <taxon>Pseudomonadati</taxon>
        <taxon>Pseudomonadota</taxon>
        <taxon>Gammaproteobacteria</taxon>
        <taxon>Methylococcales</taxon>
        <taxon>Methylococcaceae</taxon>
        <taxon>Methylobacter</taxon>
    </lineage>
</organism>
<feature type="domain" description="Transglutaminase-like" evidence="1">
    <location>
        <begin position="183"/>
        <end position="253"/>
    </location>
</feature>
<comment type="caution">
    <text evidence="2">The sequence shown here is derived from an EMBL/GenBank/DDBJ whole genome shotgun (WGS) entry which is preliminary data.</text>
</comment>
<evidence type="ECO:0000259" key="1">
    <source>
        <dbReference type="SMART" id="SM00460"/>
    </source>
</evidence>
<gene>
    <name evidence="2" type="ORF">EKO24_018850</name>
</gene>
<keyword evidence="3" id="KW-1185">Reference proteome</keyword>
<dbReference type="Gene3D" id="3.10.620.30">
    <property type="match status" value="1"/>
</dbReference>
<dbReference type="InterPro" id="IPR002931">
    <property type="entry name" value="Transglutaminase-like"/>
</dbReference>
<dbReference type="Pfam" id="PF08379">
    <property type="entry name" value="Bact_transglu_N"/>
    <property type="match status" value="1"/>
</dbReference>
<evidence type="ECO:0000313" key="3">
    <source>
        <dbReference type="Proteomes" id="UP000733744"/>
    </source>
</evidence>
<dbReference type="Pfam" id="PF01841">
    <property type="entry name" value="Transglut_core"/>
    <property type="match status" value="1"/>
</dbReference>
<sequence>MKYRITHSTLYEYHQLVGLCQNEARLQPRDFWRQRCQSSRFEISPEPSDFSEREDFFGNRVAYFAIQQAHQRLMVTVVSEVETFPKQSRDDLANSITWEQAREQLQGNPGQAQNVCDELLDAKLFLLDSPMVVATDELAAYARNSFLPNRPLVQAVTDLMQRIHNDFTYDSSSTTIATPLSEVLQFRRGVCQDFAHLAIGCLRSFGIAARYVSGYLETLPLPGKQRLVGADASHAWFAVYVPDAGWLEFDPTNNAVPFDQHITLAWGRDYADVTPLKGIAFGGGQHTLSVSVDVLRLE</sequence>
<dbReference type="EMBL" id="RYFG02000117">
    <property type="protein sequence ID" value="TRW90675.1"/>
    <property type="molecule type" value="Genomic_DNA"/>
</dbReference>
<reference evidence="2 3" key="1">
    <citation type="journal article" date="2019" name="Antonie Van Leeuwenhoek">
        <title>Description of 'Ca. Methylobacter oryzae' KRF1, a novel species from the environmentally important Methylobacter clade 2.</title>
        <authorList>
            <person name="Khatri K."/>
            <person name="Mohite J.A."/>
            <person name="Pandit P.S."/>
            <person name="Bahulikar R."/>
            <person name="Rahalkar M.C."/>
        </authorList>
    </citation>
    <scope>NUCLEOTIDE SEQUENCE [LARGE SCALE GENOMIC DNA]</scope>
    <source>
        <strain evidence="2 3">KRF1</strain>
    </source>
</reference>
<protein>
    <submittedName>
        <fullName evidence="2">Transglutaminase family protein</fullName>
    </submittedName>
</protein>
<dbReference type="Proteomes" id="UP000733744">
    <property type="component" value="Unassembled WGS sequence"/>
</dbReference>
<dbReference type="PANTHER" id="PTHR33490">
    <property type="entry name" value="BLR5614 PROTEIN-RELATED"/>
    <property type="match status" value="1"/>
</dbReference>
<evidence type="ECO:0000313" key="2">
    <source>
        <dbReference type="EMBL" id="TRW90675.1"/>
    </source>
</evidence>
<dbReference type="InterPro" id="IPR013589">
    <property type="entry name" value="Bac_transglu_N"/>
</dbReference>
<dbReference type="PANTHER" id="PTHR33490:SF7">
    <property type="entry name" value="BLR2979 PROTEIN"/>
    <property type="match status" value="1"/>
</dbReference>
<proteinExistence type="predicted"/>